<gene>
    <name evidence="1" type="ORF">S06H3_48763</name>
</gene>
<organism evidence="1">
    <name type="scientific">marine sediment metagenome</name>
    <dbReference type="NCBI Taxonomy" id="412755"/>
    <lineage>
        <taxon>unclassified sequences</taxon>
        <taxon>metagenomes</taxon>
        <taxon>ecological metagenomes</taxon>
    </lineage>
</organism>
<dbReference type="EMBL" id="BARV01030731">
    <property type="protein sequence ID" value="GAI44530.1"/>
    <property type="molecule type" value="Genomic_DNA"/>
</dbReference>
<comment type="caution">
    <text evidence="1">The sequence shown here is derived from an EMBL/GenBank/DDBJ whole genome shotgun (WGS) entry which is preliminary data.</text>
</comment>
<reference evidence="1" key="1">
    <citation type="journal article" date="2014" name="Front. Microbiol.">
        <title>High frequency of phylogenetically diverse reductive dehalogenase-homologous genes in deep subseafloor sedimentary metagenomes.</title>
        <authorList>
            <person name="Kawai M."/>
            <person name="Futagami T."/>
            <person name="Toyoda A."/>
            <person name="Takaki Y."/>
            <person name="Nishi S."/>
            <person name="Hori S."/>
            <person name="Arai W."/>
            <person name="Tsubouchi T."/>
            <person name="Morono Y."/>
            <person name="Uchiyama I."/>
            <person name="Ito T."/>
            <person name="Fujiyama A."/>
            <person name="Inagaki F."/>
            <person name="Takami H."/>
        </authorList>
    </citation>
    <scope>NUCLEOTIDE SEQUENCE</scope>
    <source>
        <strain evidence="1">Expedition CK06-06</strain>
    </source>
</reference>
<dbReference type="AlphaFoldDB" id="X1Q0B6"/>
<sequence>MPLLSDIKPKAIPATGDFIGTPASIKAKEELDIEAILVEPFEDKISETIRVV</sequence>
<name>X1Q0B6_9ZZZZ</name>
<proteinExistence type="predicted"/>
<accession>X1Q0B6</accession>
<evidence type="ECO:0000313" key="1">
    <source>
        <dbReference type="EMBL" id="GAI44530.1"/>
    </source>
</evidence>
<protein>
    <submittedName>
        <fullName evidence="1">Uncharacterized protein</fullName>
    </submittedName>
</protein>